<gene>
    <name evidence="7" type="ORF">SAMN02745751_02901</name>
</gene>
<evidence type="ECO:0000259" key="6">
    <source>
        <dbReference type="Pfam" id="PF04085"/>
    </source>
</evidence>
<evidence type="ECO:0000256" key="4">
    <source>
        <dbReference type="ARBA" id="ARBA00032089"/>
    </source>
</evidence>
<name>A0A1M6KI93_9FIRM</name>
<dbReference type="RefSeq" id="WP_073050287.1">
    <property type="nucleotide sequence ID" value="NZ_FQZL01000026.1"/>
</dbReference>
<comment type="similarity">
    <text evidence="1 5">Belongs to the MreC family.</text>
</comment>
<dbReference type="GO" id="GO:0005886">
    <property type="term" value="C:plasma membrane"/>
    <property type="evidence" value="ECO:0007669"/>
    <property type="project" value="TreeGrafter"/>
</dbReference>
<dbReference type="STRING" id="1121476.SAMN02745751_02901"/>
<dbReference type="InterPro" id="IPR055342">
    <property type="entry name" value="MreC_beta-barrel_core"/>
</dbReference>
<dbReference type="Proteomes" id="UP000184052">
    <property type="component" value="Unassembled WGS sequence"/>
</dbReference>
<dbReference type="PIRSF" id="PIRSF038471">
    <property type="entry name" value="MreC"/>
    <property type="match status" value="1"/>
</dbReference>
<evidence type="ECO:0000313" key="8">
    <source>
        <dbReference type="Proteomes" id="UP000184052"/>
    </source>
</evidence>
<comment type="function">
    <text evidence="5">Involved in formation and maintenance of cell shape.</text>
</comment>
<accession>A0A1M6KI93</accession>
<sequence>MHNNKRIIRIIFVLIILFLIASIGLSSSQGNMSSPAGIAGAVFSPVQKVFYSIGQTFSNSFESILNISKIREENLQLKEKMYSLQEENLELKYLVNNSAALTNAYEMLRTVEYDFVRSQIISRDIVNWFGRFTLDKGSSDDINVDDIVIQAMKTDDGIIRVGLIGKITDVGPNWSKVVAINDVNSSVSIKILRTNETGVISGTIEGETEGYMFKQTEDLNIGDQVMTSGLGEIYIPNLYIGEISKIEKTSDLLTEKITVDTSVDFEKLFEVYIIRVER</sequence>
<feature type="domain" description="Rod shape-determining protein MreC beta-barrel core" evidence="6">
    <location>
        <begin position="120"/>
        <end position="274"/>
    </location>
</feature>
<dbReference type="InterPro" id="IPR042177">
    <property type="entry name" value="Cell/Rod_1"/>
</dbReference>
<dbReference type="NCBIfam" id="TIGR00219">
    <property type="entry name" value="mreC"/>
    <property type="match status" value="1"/>
</dbReference>
<dbReference type="EMBL" id="FQZL01000026">
    <property type="protein sequence ID" value="SHJ58645.1"/>
    <property type="molecule type" value="Genomic_DNA"/>
</dbReference>
<dbReference type="Gene3D" id="2.40.10.350">
    <property type="entry name" value="Rod shape-determining protein MreC, domain 2"/>
    <property type="match status" value="1"/>
</dbReference>
<dbReference type="Pfam" id="PF04085">
    <property type="entry name" value="MreC"/>
    <property type="match status" value="1"/>
</dbReference>
<evidence type="ECO:0000256" key="2">
    <source>
        <dbReference type="ARBA" id="ARBA00013855"/>
    </source>
</evidence>
<proteinExistence type="inferred from homology"/>
<keyword evidence="3 5" id="KW-0133">Cell shape</keyword>
<evidence type="ECO:0000256" key="3">
    <source>
        <dbReference type="ARBA" id="ARBA00022960"/>
    </source>
</evidence>
<evidence type="ECO:0000256" key="5">
    <source>
        <dbReference type="PIRNR" id="PIRNR038471"/>
    </source>
</evidence>
<dbReference type="AlphaFoldDB" id="A0A1M6KI93"/>
<dbReference type="PANTHER" id="PTHR34138:SF1">
    <property type="entry name" value="CELL SHAPE-DETERMINING PROTEIN MREC"/>
    <property type="match status" value="1"/>
</dbReference>
<dbReference type="InterPro" id="IPR042175">
    <property type="entry name" value="Cell/Rod_MreC_2"/>
</dbReference>
<organism evidence="7 8">
    <name type="scientific">Dethiosulfatibacter aminovorans DSM 17477</name>
    <dbReference type="NCBI Taxonomy" id="1121476"/>
    <lineage>
        <taxon>Bacteria</taxon>
        <taxon>Bacillati</taxon>
        <taxon>Bacillota</taxon>
        <taxon>Tissierellia</taxon>
        <taxon>Dethiosulfatibacter</taxon>
    </lineage>
</organism>
<evidence type="ECO:0000256" key="1">
    <source>
        <dbReference type="ARBA" id="ARBA00009369"/>
    </source>
</evidence>
<dbReference type="InterPro" id="IPR007221">
    <property type="entry name" value="MreC"/>
</dbReference>
<evidence type="ECO:0000313" key="7">
    <source>
        <dbReference type="EMBL" id="SHJ58645.1"/>
    </source>
</evidence>
<dbReference type="GO" id="GO:0008360">
    <property type="term" value="P:regulation of cell shape"/>
    <property type="evidence" value="ECO:0007669"/>
    <property type="project" value="UniProtKB-KW"/>
</dbReference>
<dbReference type="PANTHER" id="PTHR34138">
    <property type="entry name" value="CELL SHAPE-DETERMINING PROTEIN MREC"/>
    <property type="match status" value="1"/>
</dbReference>
<keyword evidence="8" id="KW-1185">Reference proteome</keyword>
<protein>
    <recommendedName>
        <fullName evidence="2 5">Cell shape-determining protein MreC</fullName>
    </recommendedName>
    <alternativeName>
        <fullName evidence="4 5">Cell shape protein MreC</fullName>
    </alternativeName>
</protein>
<dbReference type="Gene3D" id="2.40.10.340">
    <property type="entry name" value="Rod shape-determining protein MreC, domain 1"/>
    <property type="match status" value="1"/>
</dbReference>
<reference evidence="7 8" key="1">
    <citation type="submission" date="2016-11" db="EMBL/GenBank/DDBJ databases">
        <authorList>
            <person name="Jaros S."/>
            <person name="Januszkiewicz K."/>
            <person name="Wedrychowicz H."/>
        </authorList>
    </citation>
    <scope>NUCLEOTIDE SEQUENCE [LARGE SCALE GENOMIC DNA]</scope>
    <source>
        <strain evidence="7 8">DSM 17477</strain>
    </source>
</reference>